<dbReference type="Proteomes" id="UP000654075">
    <property type="component" value="Unassembled WGS sequence"/>
</dbReference>
<dbReference type="PANTHER" id="PTHR11066">
    <property type="entry name" value="ACYL-COA THIOESTERASE"/>
    <property type="match status" value="1"/>
</dbReference>
<dbReference type="GO" id="GO:0009062">
    <property type="term" value="P:fatty acid catabolic process"/>
    <property type="evidence" value="ECO:0007669"/>
    <property type="project" value="TreeGrafter"/>
</dbReference>
<evidence type="ECO:0008006" key="7">
    <source>
        <dbReference type="Google" id="ProtNLM"/>
    </source>
</evidence>
<sequence>MEKKPLLQESGMEWEQAILQRSIVLQEVDTGVFCGSKDDLYKPPGARGVFGGQTIAQSLHAAILSAPKEYLVHSLHGYFLLGGDPDRNILFHVEKLREGGSFVSRSVEARQRGKAIFTCMVQFHKPEPSLGLEVARTMPAVKGPEGLKSDRDLVVDLLKANKLNERMREFYTNYLTSPARAERRLAPPLEGFAPSASGFFSVTGRMSDDQELHLICLAYMSDMGQLTPAYVPFGGMQRNLPSMMVSLDHSMWFHSRNFRADDWLLFEMRCMKATGARILSFCQVWTQSGELVCSCTQEGLARHKEPLRLPSTTKPASKL</sequence>
<dbReference type="Pfam" id="PF20789">
    <property type="entry name" value="4HBT_3C"/>
    <property type="match status" value="1"/>
</dbReference>
<evidence type="ECO:0000256" key="2">
    <source>
        <dbReference type="ARBA" id="ARBA00022801"/>
    </source>
</evidence>
<dbReference type="OrthoDB" id="406775at2759"/>
<dbReference type="InterPro" id="IPR049450">
    <property type="entry name" value="ACOT8-like_C"/>
</dbReference>
<dbReference type="Pfam" id="PF13622">
    <property type="entry name" value="4HBT_3"/>
    <property type="match status" value="1"/>
</dbReference>
<dbReference type="OMA" id="QVWFRTN"/>
<comment type="caution">
    <text evidence="5">The sequence shown here is derived from an EMBL/GenBank/DDBJ whole genome shotgun (WGS) entry which is preliminary data.</text>
</comment>
<protein>
    <recommendedName>
        <fullName evidence="7">Acyl-CoA thioesterase II</fullName>
    </recommendedName>
</protein>
<keyword evidence="2" id="KW-0378">Hydrolase</keyword>
<dbReference type="Gene3D" id="2.40.160.210">
    <property type="entry name" value="Acyl-CoA thioesterase, double hotdog domain"/>
    <property type="match status" value="1"/>
</dbReference>
<evidence type="ECO:0000313" key="5">
    <source>
        <dbReference type="EMBL" id="CAE8602279.1"/>
    </source>
</evidence>
<dbReference type="EMBL" id="CAJNNV010014084">
    <property type="protein sequence ID" value="CAE8602279.1"/>
    <property type="molecule type" value="Genomic_DNA"/>
</dbReference>
<keyword evidence="6" id="KW-1185">Reference proteome</keyword>
<gene>
    <name evidence="5" type="ORF">PGLA1383_LOCUS20531</name>
</gene>
<dbReference type="GO" id="GO:0006637">
    <property type="term" value="P:acyl-CoA metabolic process"/>
    <property type="evidence" value="ECO:0007669"/>
    <property type="project" value="InterPro"/>
</dbReference>
<dbReference type="InterPro" id="IPR029069">
    <property type="entry name" value="HotDog_dom_sf"/>
</dbReference>
<feature type="domain" description="Acyl-CoA thioesterase-like N-terminal HotDog" evidence="3">
    <location>
        <begin position="44"/>
        <end position="123"/>
    </location>
</feature>
<dbReference type="InterPro" id="IPR003703">
    <property type="entry name" value="Acyl_CoA_thio"/>
</dbReference>
<dbReference type="GO" id="GO:0005782">
    <property type="term" value="C:peroxisomal matrix"/>
    <property type="evidence" value="ECO:0007669"/>
    <property type="project" value="UniProtKB-SubCell"/>
</dbReference>
<dbReference type="InterPro" id="IPR042171">
    <property type="entry name" value="Acyl-CoA_hotdog"/>
</dbReference>
<dbReference type="GO" id="GO:0047617">
    <property type="term" value="F:fatty acyl-CoA hydrolase activity"/>
    <property type="evidence" value="ECO:0007669"/>
    <property type="project" value="InterPro"/>
</dbReference>
<dbReference type="PANTHER" id="PTHR11066:SF34">
    <property type="entry name" value="ACYL-COENZYME A THIOESTERASE 8"/>
    <property type="match status" value="1"/>
</dbReference>
<dbReference type="SUPFAM" id="SSF54637">
    <property type="entry name" value="Thioesterase/thiol ester dehydrase-isomerase"/>
    <property type="match status" value="2"/>
</dbReference>
<evidence type="ECO:0000259" key="4">
    <source>
        <dbReference type="Pfam" id="PF20789"/>
    </source>
</evidence>
<organism evidence="5 6">
    <name type="scientific">Polarella glacialis</name>
    <name type="common">Dinoflagellate</name>
    <dbReference type="NCBI Taxonomy" id="89957"/>
    <lineage>
        <taxon>Eukaryota</taxon>
        <taxon>Sar</taxon>
        <taxon>Alveolata</taxon>
        <taxon>Dinophyceae</taxon>
        <taxon>Suessiales</taxon>
        <taxon>Suessiaceae</taxon>
        <taxon>Polarella</taxon>
    </lineage>
</organism>
<reference evidence="5" key="1">
    <citation type="submission" date="2021-02" db="EMBL/GenBank/DDBJ databases">
        <authorList>
            <person name="Dougan E. K."/>
            <person name="Rhodes N."/>
            <person name="Thang M."/>
            <person name="Chan C."/>
        </authorList>
    </citation>
    <scope>NUCLEOTIDE SEQUENCE</scope>
</reference>
<comment type="similarity">
    <text evidence="1">Belongs to the C/M/P thioester hydrolase family.</text>
</comment>
<evidence type="ECO:0000256" key="1">
    <source>
        <dbReference type="ARBA" id="ARBA00006538"/>
    </source>
</evidence>
<feature type="domain" description="Acyl-CoA thioesterase-like C-terminal" evidence="4">
    <location>
        <begin position="181"/>
        <end position="300"/>
    </location>
</feature>
<dbReference type="CDD" id="cd03445">
    <property type="entry name" value="Thioesterase_II_repeat2"/>
    <property type="match status" value="1"/>
</dbReference>
<dbReference type="AlphaFoldDB" id="A0A813EUE5"/>
<evidence type="ECO:0000313" key="6">
    <source>
        <dbReference type="Proteomes" id="UP000654075"/>
    </source>
</evidence>
<accession>A0A813EUE5</accession>
<dbReference type="CDD" id="cd03444">
    <property type="entry name" value="Thioesterase_II_repeat1"/>
    <property type="match status" value="1"/>
</dbReference>
<evidence type="ECO:0000259" key="3">
    <source>
        <dbReference type="Pfam" id="PF13622"/>
    </source>
</evidence>
<name>A0A813EUE5_POLGL</name>
<proteinExistence type="inferred from homology"/>
<dbReference type="InterPro" id="IPR049449">
    <property type="entry name" value="TesB_ACOT8-like_N"/>
</dbReference>